<feature type="region of interest" description="Disordered" evidence="3">
    <location>
        <begin position="1"/>
        <end position="42"/>
    </location>
</feature>
<dbReference type="AlphaFoldDB" id="A0A4Y2TBM9"/>
<evidence type="ECO:0000313" key="4">
    <source>
        <dbReference type="EMBL" id="GBN98064.1"/>
    </source>
</evidence>
<feature type="compositionally biased region" description="Basic and acidic residues" evidence="3">
    <location>
        <begin position="1"/>
        <end position="36"/>
    </location>
</feature>
<dbReference type="SMART" id="SM00174">
    <property type="entry name" value="RHO"/>
    <property type="match status" value="1"/>
</dbReference>
<dbReference type="SUPFAM" id="SSF52540">
    <property type="entry name" value="P-loop containing nucleoside triphosphate hydrolases"/>
    <property type="match status" value="1"/>
</dbReference>
<dbReference type="GO" id="GO:0035099">
    <property type="term" value="P:hemocyte migration"/>
    <property type="evidence" value="ECO:0007669"/>
    <property type="project" value="UniProtKB-ARBA"/>
</dbReference>
<name>A0A4Y2TBM9_ARAVE</name>
<gene>
    <name evidence="4" type="ORF">AVEN_265079_1</name>
</gene>
<evidence type="ECO:0000256" key="1">
    <source>
        <dbReference type="ARBA" id="ARBA00022741"/>
    </source>
</evidence>
<dbReference type="InterPro" id="IPR003578">
    <property type="entry name" value="Small_GTPase_Rho"/>
</dbReference>
<dbReference type="GO" id="GO:0003006">
    <property type="term" value="P:developmental process involved in reproduction"/>
    <property type="evidence" value="ECO:0007669"/>
    <property type="project" value="UniProtKB-ARBA"/>
</dbReference>
<evidence type="ECO:0000256" key="3">
    <source>
        <dbReference type="SAM" id="MobiDB-lite"/>
    </source>
</evidence>
<keyword evidence="1" id="KW-0547">Nucleotide-binding</keyword>
<keyword evidence="2" id="KW-0342">GTP-binding</keyword>
<organism evidence="4 5">
    <name type="scientific">Araneus ventricosus</name>
    <name type="common">Orbweaver spider</name>
    <name type="synonym">Epeira ventricosa</name>
    <dbReference type="NCBI Taxonomy" id="182803"/>
    <lineage>
        <taxon>Eukaryota</taxon>
        <taxon>Metazoa</taxon>
        <taxon>Ecdysozoa</taxon>
        <taxon>Arthropoda</taxon>
        <taxon>Chelicerata</taxon>
        <taxon>Arachnida</taxon>
        <taxon>Araneae</taxon>
        <taxon>Araneomorphae</taxon>
        <taxon>Entelegynae</taxon>
        <taxon>Araneoidea</taxon>
        <taxon>Araneidae</taxon>
        <taxon>Araneus</taxon>
    </lineage>
</organism>
<dbReference type="Gene3D" id="3.40.50.300">
    <property type="entry name" value="P-loop containing nucleotide triphosphate hydrolases"/>
    <property type="match status" value="1"/>
</dbReference>
<proteinExistence type="predicted"/>
<dbReference type="GO" id="GO:0005525">
    <property type="term" value="F:GTP binding"/>
    <property type="evidence" value="ECO:0007669"/>
    <property type="project" value="UniProtKB-KW"/>
</dbReference>
<protein>
    <submittedName>
        <fullName evidence="4">Uncharacterized protein</fullName>
    </submittedName>
</protein>
<dbReference type="InterPro" id="IPR027417">
    <property type="entry name" value="P-loop_NTPase"/>
</dbReference>
<dbReference type="GO" id="GO:0007264">
    <property type="term" value="P:small GTPase-mediated signal transduction"/>
    <property type="evidence" value="ECO:0007669"/>
    <property type="project" value="InterPro"/>
</dbReference>
<dbReference type="EMBL" id="BGPR01027509">
    <property type="protein sequence ID" value="GBN98064.1"/>
    <property type="molecule type" value="Genomic_DNA"/>
</dbReference>
<dbReference type="Proteomes" id="UP000499080">
    <property type="component" value="Unassembled WGS sequence"/>
</dbReference>
<dbReference type="GO" id="GO:0003924">
    <property type="term" value="F:GTPase activity"/>
    <property type="evidence" value="ECO:0007669"/>
    <property type="project" value="InterPro"/>
</dbReference>
<dbReference type="GO" id="GO:0022412">
    <property type="term" value="P:cellular process involved in reproduction in multicellular organism"/>
    <property type="evidence" value="ECO:0007669"/>
    <property type="project" value="UniProtKB-ARBA"/>
</dbReference>
<reference evidence="4 5" key="1">
    <citation type="journal article" date="2019" name="Sci. Rep.">
        <title>Orb-weaving spider Araneus ventricosus genome elucidates the spidroin gene catalogue.</title>
        <authorList>
            <person name="Kono N."/>
            <person name="Nakamura H."/>
            <person name="Ohtoshi R."/>
            <person name="Moran D.A.P."/>
            <person name="Shinohara A."/>
            <person name="Yoshida Y."/>
            <person name="Fujiwara M."/>
            <person name="Mori M."/>
            <person name="Tomita M."/>
            <person name="Arakawa K."/>
        </authorList>
    </citation>
    <scope>NUCLEOTIDE SEQUENCE [LARGE SCALE GENOMIC DNA]</scope>
</reference>
<evidence type="ECO:0000313" key="5">
    <source>
        <dbReference type="Proteomes" id="UP000499080"/>
    </source>
</evidence>
<comment type="caution">
    <text evidence="4">The sequence shown here is derived from an EMBL/GenBank/DDBJ whole genome shotgun (WGS) entry which is preliminary data.</text>
</comment>
<accession>A0A4Y2TBM9</accession>
<dbReference type="OrthoDB" id="6425867at2759"/>
<dbReference type="PRINTS" id="PR00449">
    <property type="entry name" value="RASTRNSFRMNG"/>
</dbReference>
<keyword evidence="5" id="KW-1185">Reference proteome</keyword>
<dbReference type="PANTHER" id="PTHR24072">
    <property type="entry name" value="RHO FAMILY GTPASE"/>
    <property type="match status" value="1"/>
</dbReference>
<dbReference type="InterPro" id="IPR001806">
    <property type="entry name" value="Small_GTPase"/>
</dbReference>
<dbReference type="GO" id="GO:0035006">
    <property type="term" value="P:melanization defense response"/>
    <property type="evidence" value="ECO:0007669"/>
    <property type="project" value="UniProtKB-ARBA"/>
</dbReference>
<evidence type="ECO:0000256" key="2">
    <source>
        <dbReference type="ARBA" id="ARBA00023134"/>
    </source>
</evidence>
<sequence length="217" mass="24653">MDGDKMETEEPSKGVGSDKMETEGPSKGVGSDKMETEVPMDEPYNKKIDEGKYDWHETIEPHVRIAVIGESGCGKSSLILAAKNQIFPHPAEKFFSKRYPLDVEVDGKTETCMVAEINVWVGDVDRLKKLYSETDVVLLCFNENHSLKEEWKPENEVPIVAVRIVKKPDRDQLCRELTEMEGIFPILECCPHAREGVQEVFREAVKKAKEREIGEEK</sequence>
<dbReference type="GO" id="GO:0001667">
    <property type="term" value="P:ameboidal-type cell migration"/>
    <property type="evidence" value="ECO:0007669"/>
    <property type="project" value="UniProtKB-ARBA"/>
</dbReference>